<evidence type="ECO:0000313" key="2">
    <source>
        <dbReference type="EMBL" id="MRH75032.1"/>
    </source>
</evidence>
<gene>
    <name evidence="1" type="ORF">GIY21_10395</name>
    <name evidence="2" type="ORF">GIY22_10390</name>
</gene>
<accession>A0A6N7Q9Y9</accession>
<evidence type="ECO:0000313" key="1">
    <source>
        <dbReference type="EMBL" id="MRH00700.1"/>
    </source>
</evidence>
<evidence type="ECO:0000313" key="4">
    <source>
        <dbReference type="Proteomes" id="UP000439314"/>
    </source>
</evidence>
<protein>
    <submittedName>
        <fullName evidence="1">DUF4288 domain-containing protein</fullName>
    </submittedName>
</protein>
<dbReference type="EMBL" id="WJPN01000007">
    <property type="protein sequence ID" value="MRH00700.1"/>
    <property type="molecule type" value="Genomic_DNA"/>
</dbReference>
<dbReference type="InterPro" id="IPR025630">
    <property type="entry name" value="DUF4288"/>
</dbReference>
<dbReference type="RefSeq" id="WP_148828260.1">
    <property type="nucleotide sequence ID" value="NZ_CP132342.1"/>
</dbReference>
<dbReference type="Proteomes" id="UP000439314">
    <property type="component" value="Unassembled WGS sequence"/>
</dbReference>
<proteinExistence type="predicted"/>
<evidence type="ECO:0000313" key="3">
    <source>
        <dbReference type="Proteomes" id="UP000437931"/>
    </source>
</evidence>
<keyword evidence="3" id="KW-1185">Reference proteome</keyword>
<name>A0A6N7Q9Y9_9XANT</name>
<reference evidence="2" key="2">
    <citation type="journal article" date="2020" name="Plant Dis.">
        <title>A Grain Rot of Rice in Iran Caused by a Xanthomonas Strain Closely Related to X. sacchari.</title>
        <authorList>
            <person name="Mirghasempour S.A."/>
            <person name="Huang S."/>
            <person name="Studholme D.J."/>
            <person name="Brady C.L."/>
        </authorList>
    </citation>
    <scope>NUCLEOTIDE SEQUENCE</scope>
    <source>
        <strain evidence="2">SAM114</strain>
    </source>
</reference>
<dbReference type="AlphaFoldDB" id="A0A6N7Q9Y9"/>
<dbReference type="Pfam" id="PF14119">
    <property type="entry name" value="DUF4288"/>
    <property type="match status" value="1"/>
</dbReference>
<sequence length="130" mass="14665">MTTHPKGLSPVGWYVGSYVIRFVELDVLGNDDPQEEFLVWENTIIVSAPDFDEAYRKVVAVAETTTEPYKGGPDGVPVQWVFEGVTQLLPIYESLEDGSEIMYEEHASMRLDVLRQRVMSLDALKDQLNA</sequence>
<dbReference type="EMBL" id="WJPM01000007">
    <property type="protein sequence ID" value="MRH75032.1"/>
    <property type="molecule type" value="Genomic_DNA"/>
</dbReference>
<reference evidence="3 4" key="1">
    <citation type="submission" date="2019-11" db="EMBL/GenBank/DDBJ databases">
        <title>First report of rice panicle blight caused by Xanthomonas sp. in Iran.</title>
        <authorList>
            <person name="Mirghasempour S.A."/>
            <person name="Huang S."/>
            <person name="Brady C.L."/>
            <person name="Studholme D.J."/>
        </authorList>
    </citation>
    <scope>NUCLEOTIDE SEQUENCE [LARGE SCALE GENOMIC DNA]</scope>
    <source>
        <strain evidence="1 4">ASD011</strain>
        <strain evidence="3">SAM114</strain>
    </source>
</reference>
<organism evidence="1 4">
    <name type="scientific">Xanthomonas sontii</name>
    <dbReference type="NCBI Taxonomy" id="2650745"/>
    <lineage>
        <taxon>Bacteria</taxon>
        <taxon>Pseudomonadati</taxon>
        <taxon>Pseudomonadota</taxon>
        <taxon>Gammaproteobacteria</taxon>
        <taxon>Lysobacterales</taxon>
        <taxon>Lysobacteraceae</taxon>
        <taxon>Xanthomonas</taxon>
    </lineage>
</organism>
<comment type="caution">
    <text evidence="1">The sequence shown here is derived from an EMBL/GenBank/DDBJ whole genome shotgun (WGS) entry which is preliminary data.</text>
</comment>
<dbReference type="Proteomes" id="UP000437931">
    <property type="component" value="Unassembled WGS sequence"/>
</dbReference>